<dbReference type="Proteomes" id="UP001232019">
    <property type="component" value="Chromosome"/>
</dbReference>
<accession>A0AA49GDD2</accession>
<keyword evidence="3" id="KW-0378">Hydrolase</keyword>
<dbReference type="Gene3D" id="3.40.50.1820">
    <property type="entry name" value="alpha/beta hydrolase"/>
    <property type="match status" value="1"/>
</dbReference>
<proteinExistence type="predicted"/>
<dbReference type="SUPFAM" id="SSF53474">
    <property type="entry name" value="alpha/beta-Hydrolases"/>
    <property type="match status" value="1"/>
</dbReference>
<name>A0AA49GDD2_9BACT</name>
<feature type="chain" id="PRO_5041305596" evidence="1">
    <location>
        <begin position="21"/>
        <end position="359"/>
    </location>
</feature>
<dbReference type="PANTHER" id="PTHR43265:SF1">
    <property type="entry name" value="ESTERASE ESTD"/>
    <property type="match status" value="1"/>
</dbReference>
<dbReference type="AlphaFoldDB" id="A0AA49GDD2"/>
<dbReference type="InterPro" id="IPR029058">
    <property type="entry name" value="AB_hydrolase_fold"/>
</dbReference>
<dbReference type="InterPro" id="IPR022742">
    <property type="entry name" value="Hydrolase_4"/>
</dbReference>
<keyword evidence="1" id="KW-0732">Signal</keyword>
<dbReference type="InterPro" id="IPR053145">
    <property type="entry name" value="AB_hydrolase_Est10"/>
</dbReference>
<dbReference type="KEGG" id="marp:QYS47_06660"/>
<dbReference type="Pfam" id="PF12146">
    <property type="entry name" value="Hydrolase_4"/>
    <property type="match status" value="1"/>
</dbReference>
<feature type="domain" description="Serine aminopeptidase S33" evidence="2">
    <location>
        <begin position="90"/>
        <end position="177"/>
    </location>
</feature>
<evidence type="ECO:0000259" key="2">
    <source>
        <dbReference type="Pfam" id="PF12146"/>
    </source>
</evidence>
<dbReference type="RefSeq" id="WP_322347970.1">
    <property type="nucleotide sequence ID" value="NZ_CP129968.2"/>
</dbReference>
<evidence type="ECO:0000313" key="3">
    <source>
        <dbReference type="EMBL" id="WKK81885.2"/>
    </source>
</evidence>
<evidence type="ECO:0000256" key="1">
    <source>
        <dbReference type="SAM" id="SignalP"/>
    </source>
</evidence>
<gene>
    <name evidence="3" type="ORF">QYS47_06660</name>
</gene>
<dbReference type="EMBL" id="CP129968">
    <property type="protein sequence ID" value="WKK81885.2"/>
    <property type="molecule type" value="Genomic_DNA"/>
</dbReference>
<protein>
    <submittedName>
        <fullName evidence="3">Alpha/beta hydrolase</fullName>
    </submittedName>
</protein>
<sequence>MKKYFIFLVSALLVSIEAYSQVNRPQEPKPPFDYTIKEVTFKNETEGISLAGTLTYPAKGSKFPAVILISGSGPQDRNSEIMNHKPFLVIADHLTKNGIAVLRVDDRGTAESGGNYNESGLNDFVADTKSALEFLKGHKKINRKQIGLIGHSLGGNIAPIVATERESDVAFIVLLAGSGIRGDELMLLQKATIERKMGVPEAAVMQAQNNMKGAYDIILNSAAEPDEIQIELKKYFTDKFGGMIPEKQVEAIAKQMTMPWFSDFVKFDPEEILEKVKCPVLALNGANDLQVPSKENLAAINKALEAGANKDYQTQELEGLNHLFQESETGLPNEYASIEQTFSPLALDIITEWINERTQ</sequence>
<reference evidence="3" key="1">
    <citation type="submission" date="2023-08" db="EMBL/GenBank/DDBJ databases">
        <title>Comparative genomics and taxonomic characterization of three novel marine species of genus Marivirga.</title>
        <authorList>
            <person name="Muhammad N."/>
            <person name="Kim S.-G."/>
        </authorList>
    </citation>
    <scope>NUCLEOTIDE SEQUENCE</scope>
    <source>
        <strain evidence="3">BKB1-2</strain>
    </source>
</reference>
<organism evidence="3">
    <name type="scientific">Marivirga arenosa</name>
    <dbReference type="NCBI Taxonomy" id="3059076"/>
    <lineage>
        <taxon>Bacteria</taxon>
        <taxon>Pseudomonadati</taxon>
        <taxon>Bacteroidota</taxon>
        <taxon>Cytophagia</taxon>
        <taxon>Cytophagales</taxon>
        <taxon>Marivirgaceae</taxon>
        <taxon>Marivirga</taxon>
    </lineage>
</organism>
<dbReference type="GO" id="GO:0052689">
    <property type="term" value="F:carboxylic ester hydrolase activity"/>
    <property type="evidence" value="ECO:0007669"/>
    <property type="project" value="TreeGrafter"/>
</dbReference>
<dbReference type="PANTHER" id="PTHR43265">
    <property type="entry name" value="ESTERASE ESTD"/>
    <property type="match status" value="1"/>
</dbReference>
<feature type="signal peptide" evidence="1">
    <location>
        <begin position="1"/>
        <end position="20"/>
    </location>
</feature>